<sequence length="90" mass="10141">MFVDATTPESRNEWIAELDRLAALNPKTAVAGHKKPGAPDGPEIIDATKRYLVDFGRVQEETSSDRELYDAMAKLYPDWVSQQAWLMFGL</sequence>
<dbReference type="RefSeq" id="WP_145762246.1">
    <property type="nucleotide sequence ID" value="NZ_VIWW01000001.1"/>
</dbReference>
<evidence type="ECO:0000313" key="3">
    <source>
        <dbReference type="Proteomes" id="UP000318186"/>
    </source>
</evidence>
<dbReference type="InterPro" id="IPR001849">
    <property type="entry name" value="PH_domain"/>
</dbReference>
<dbReference type="SUPFAM" id="SSF56281">
    <property type="entry name" value="Metallo-hydrolase/oxidoreductase"/>
    <property type="match status" value="1"/>
</dbReference>
<evidence type="ECO:0000259" key="1">
    <source>
        <dbReference type="PROSITE" id="PS50003"/>
    </source>
</evidence>
<evidence type="ECO:0000313" key="2">
    <source>
        <dbReference type="EMBL" id="TWG01688.1"/>
    </source>
</evidence>
<name>A0A561UQP8_9ACTN</name>
<feature type="domain" description="PH" evidence="1">
    <location>
        <begin position="1"/>
        <end position="23"/>
    </location>
</feature>
<reference evidence="2 3" key="1">
    <citation type="submission" date="2019-06" db="EMBL/GenBank/DDBJ databases">
        <title>Sequencing the genomes of 1000 actinobacteria strains.</title>
        <authorList>
            <person name="Klenk H.-P."/>
        </authorList>
    </citation>
    <scope>NUCLEOTIDE SEQUENCE [LARGE SCALE GENOMIC DNA]</scope>
    <source>
        <strain evidence="2 3">DSM 42059</strain>
    </source>
</reference>
<comment type="caution">
    <text evidence="2">The sequence shown here is derived from an EMBL/GenBank/DDBJ whole genome shotgun (WGS) entry which is preliminary data.</text>
</comment>
<dbReference type="OrthoDB" id="2273115at2"/>
<gene>
    <name evidence="2" type="ORF">FHX80_1174</name>
</gene>
<proteinExistence type="predicted"/>
<protein>
    <recommendedName>
        <fullName evidence="1">PH domain-containing protein</fullName>
    </recommendedName>
</protein>
<dbReference type="Proteomes" id="UP000318186">
    <property type="component" value="Unassembled WGS sequence"/>
</dbReference>
<dbReference type="InterPro" id="IPR036866">
    <property type="entry name" value="RibonucZ/Hydroxyglut_hydro"/>
</dbReference>
<dbReference type="EMBL" id="VIWW01000001">
    <property type="protein sequence ID" value="TWG01688.1"/>
    <property type="molecule type" value="Genomic_DNA"/>
</dbReference>
<dbReference type="PROSITE" id="PS50003">
    <property type="entry name" value="PH_DOMAIN"/>
    <property type="match status" value="1"/>
</dbReference>
<organism evidence="2 3">
    <name type="scientific">Streptomyces brevispora</name>
    <dbReference type="NCBI Taxonomy" id="887462"/>
    <lineage>
        <taxon>Bacteria</taxon>
        <taxon>Bacillati</taxon>
        <taxon>Actinomycetota</taxon>
        <taxon>Actinomycetes</taxon>
        <taxon>Kitasatosporales</taxon>
        <taxon>Streptomycetaceae</taxon>
        <taxon>Streptomyces</taxon>
    </lineage>
</organism>
<accession>A0A561UQP8</accession>
<dbReference type="AlphaFoldDB" id="A0A561UQP8"/>